<reference evidence="2" key="1">
    <citation type="submission" date="2013-05" db="EMBL/GenBank/DDBJ databases">
        <authorList>
            <person name="Harkins D.M."/>
            <person name="Durkin A.S."/>
            <person name="Brinkac L.M."/>
            <person name="Haft D.H."/>
            <person name="Selengut J.D."/>
            <person name="Sanka R."/>
            <person name="DePew J."/>
            <person name="Purushe J."/>
            <person name="Hartskeerl R.A."/>
            <person name="Ahmed A."/>
            <person name="van der Linden H."/>
            <person name="Goris M.G.A."/>
            <person name="Vinetz J.M."/>
            <person name="Sutton G.G."/>
            <person name="Nierman W.C."/>
            <person name="Fouts D.E."/>
        </authorList>
    </citation>
    <scope>NUCLEOTIDE SEQUENCE [LARGE SCALE GENOMIC DNA]</scope>
    <source>
        <strain evidence="2">5399</strain>
    </source>
</reference>
<proteinExistence type="predicted"/>
<comment type="caution">
    <text evidence="2">The sequence shown here is derived from an EMBL/GenBank/DDBJ whole genome shotgun (WGS) entry which is preliminary data.</text>
</comment>
<dbReference type="AlphaFoldDB" id="T0GHI2"/>
<protein>
    <submittedName>
        <fullName evidence="2">Uncharacterized protein</fullName>
    </submittedName>
</protein>
<sequence length="395" mass="46221">MRCIFFIMADLGRFLKKNIRLSFNAVFLENIFSKCSIQGIRRSGLVLRMIGNRNLYFLSRPLSIFLLLTWIVNDSWGKGVYPGVVTGKLSDVSGLVITPLFVGYLFLFGFSIWNRKSYDSIDKSLEFYCLLFSILLTDILFIFINWKQSWNDFFYRNLLFSPPGMADRTDIVCIPISWLLISFYYLGCIRKFKTLRLGRALTLKAHSYQRVKFSSVLLLCIFALLNTSQSGGSMVRLILQEPERDVVAGDQIPILFYTSCSLDGIEMILYKDSNLYLKERIDKTKLEYINDARTGLELRKFIYVVPNNIAPGEYHWAIRILFSDLEYEKVASSIQKKQWEMDKKEERLESIQKRLRIEKFDPTFRVGCHETSDLRSHNIHSHENISDERIWRVLQ</sequence>
<keyword evidence="1" id="KW-0812">Transmembrane</keyword>
<accession>T0GHI2</accession>
<evidence type="ECO:0000256" key="1">
    <source>
        <dbReference type="SAM" id="Phobius"/>
    </source>
</evidence>
<keyword evidence="3" id="KW-1185">Reference proteome</keyword>
<organism evidence="2 3">
    <name type="scientific">Leptospira broomii serovar Hurstbridge str. 5399</name>
    <dbReference type="NCBI Taxonomy" id="1049789"/>
    <lineage>
        <taxon>Bacteria</taxon>
        <taxon>Pseudomonadati</taxon>
        <taxon>Spirochaetota</taxon>
        <taxon>Spirochaetia</taxon>
        <taxon>Leptospirales</taxon>
        <taxon>Leptospiraceae</taxon>
        <taxon>Leptospira</taxon>
    </lineage>
</organism>
<dbReference type="EMBL" id="AHMO02000008">
    <property type="protein sequence ID" value="EQA44858.1"/>
    <property type="molecule type" value="Genomic_DNA"/>
</dbReference>
<gene>
    <name evidence="2" type="ORF">LEP1GSC050_2800</name>
</gene>
<keyword evidence="1" id="KW-0472">Membrane</keyword>
<name>T0GHI2_9LEPT</name>
<dbReference type="Proteomes" id="UP000015454">
    <property type="component" value="Unassembled WGS sequence"/>
</dbReference>
<keyword evidence="1" id="KW-1133">Transmembrane helix</keyword>
<feature type="transmembrane region" description="Helical" evidence="1">
    <location>
        <begin position="207"/>
        <end position="225"/>
    </location>
</feature>
<feature type="transmembrane region" description="Helical" evidence="1">
    <location>
        <begin position="92"/>
        <end position="113"/>
    </location>
</feature>
<evidence type="ECO:0000313" key="3">
    <source>
        <dbReference type="Proteomes" id="UP000015454"/>
    </source>
</evidence>
<feature type="transmembrane region" description="Helical" evidence="1">
    <location>
        <begin position="125"/>
        <end position="146"/>
    </location>
</feature>
<evidence type="ECO:0000313" key="2">
    <source>
        <dbReference type="EMBL" id="EQA44858.1"/>
    </source>
</evidence>
<dbReference type="STRING" id="1049789.LEP1GSC050_2800"/>
<feature type="transmembrane region" description="Helical" evidence="1">
    <location>
        <begin position="166"/>
        <end position="186"/>
    </location>
</feature>
<feature type="transmembrane region" description="Helical" evidence="1">
    <location>
        <begin position="55"/>
        <end position="72"/>
    </location>
</feature>